<evidence type="ECO:0000256" key="3">
    <source>
        <dbReference type="SAM" id="MobiDB-lite"/>
    </source>
</evidence>
<dbReference type="GO" id="GO:0045087">
    <property type="term" value="P:innate immune response"/>
    <property type="evidence" value="ECO:0007669"/>
    <property type="project" value="InterPro"/>
</dbReference>
<feature type="region of interest" description="Disordered" evidence="3">
    <location>
        <begin position="36"/>
        <end position="119"/>
    </location>
</feature>
<evidence type="ECO:0000313" key="4">
    <source>
        <dbReference type="EMBL" id="SPC74577.1"/>
    </source>
</evidence>
<gene>
    <name evidence="4" type="ORF">FSB_LOCUS2459</name>
</gene>
<organism evidence="4">
    <name type="scientific">Fagus sylvatica</name>
    <name type="common">Beechnut</name>
    <dbReference type="NCBI Taxonomy" id="28930"/>
    <lineage>
        <taxon>Eukaryota</taxon>
        <taxon>Viridiplantae</taxon>
        <taxon>Streptophyta</taxon>
        <taxon>Embryophyta</taxon>
        <taxon>Tracheophyta</taxon>
        <taxon>Spermatophyta</taxon>
        <taxon>Magnoliopsida</taxon>
        <taxon>eudicotyledons</taxon>
        <taxon>Gunneridae</taxon>
        <taxon>Pentapetalae</taxon>
        <taxon>rosids</taxon>
        <taxon>fabids</taxon>
        <taxon>Fagales</taxon>
        <taxon>Fagaceae</taxon>
        <taxon>Fagus</taxon>
    </lineage>
</organism>
<protein>
    <submittedName>
        <fullName evidence="4">Uncharacterized protein</fullName>
    </submittedName>
</protein>
<dbReference type="InterPro" id="IPR035176">
    <property type="entry name" value="PEP"/>
</dbReference>
<name>A0A2N9E6J2_FAGSY</name>
<reference evidence="4" key="1">
    <citation type="submission" date="2018-02" db="EMBL/GenBank/DDBJ databases">
        <authorList>
            <person name="Cohen D.B."/>
            <person name="Kent A.D."/>
        </authorList>
    </citation>
    <scope>NUCLEOTIDE SEQUENCE</scope>
</reference>
<sequence>MEESSAKDVTRETANNPCSFLEEALRAVLKCLGVDTKVQDDSPSSDQKDEKINNGTNTQANSSTTEQVSDPPSATTDPEADPLSTSSTETFEEVAASTILVLNAPPRPSLSTGSGPQIN</sequence>
<dbReference type="Pfam" id="PF17232">
    <property type="entry name" value="Pep1_7"/>
    <property type="match status" value="1"/>
</dbReference>
<keyword evidence="2" id="KW-0611">Plant defense</keyword>
<dbReference type="AlphaFoldDB" id="A0A2N9E6J2"/>
<evidence type="ECO:0000256" key="1">
    <source>
        <dbReference type="ARBA" id="ARBA00011021"/>
    </source>
</evidence>
<feature type="compositionally biased region" description="Polar residues" evidence="3">
    <location>
        <begin position="53"/>
        <end position="76"/>
    </location>
</feature>
<comment type="similarity">
    <text evidence="1">Belongs to the brassicaceae elicitor peptide family.</text>
</comment>
<accession>A0A2N9E6J2</accession>
<feature type="compositionally biased region" description="Polar residues" evidence="3">
    <location>
        <begin position="109"/>
        <end position="119"/>
    </location>
</feature>
<evidence type="ECO:0000256" key="2">
    <source>
        <dbReference type="ARBA" id="ARBA00022821"/>
    </source>
</evidence>
<proteinExistence type="inferred from homology"/>
<dbReference type="EMBL" id="OIVN01000114">
    <property type="protein sequence ID" value="SPC74577.1"/>
    <property type="molecule type" value="Genomic_DNA"/>
</dbReference>